<dbReference type="Gene3D" id="3.40.30.10">
    <property type="entry name" value="Glutaredoxin"/>
    <property type="match status" value="1"/>
</dbReference>
<comment type="caution">
    <text evidence="2">The sequence shown here is derived from an EMBL/GenBank/DDBJ whole genome shotgun (WGS) entry which is preliminary data.</text>
</comment>
<dbReference type="InterPro" id="IPR036249">
    <property type="entry name" value="Thioredoxin-like_sf"/>
</dbReference>
<evidence type="ECO:0000313" key="3">
    <source>
        <dbReference type="Proteomes" id="UP000565724"/>
    </source>
</evidence>
<sequence>MHVEVWSDIACPWCYIGKRRFATALSDFPHRDHVEVTWRSYELSPRTPVGPGRPEIDMLATLKGIPHDQVKRMFAQVTAVAAGEGLAYDFDRSLAVNTFAAHRLVHLARTTGGAELAERTLEALFSAHFEHGADLGDDDTLVRIVSDAGLDEVVVRAALDGDDGADAVRADEDEARALGVTGVPFFVVDRRVAVSGAQPADVFTQLLEAGWREANPLQTLAAADPDAAACVDDSCAI</sequence>
<dbReference type="PANTHER" id="PTHR13887">
    <property type="entry name" value="GLUTATHIONE S-TRANSFERASE KAPPA"/>
    <property type="match status" value="1"/>
</dbReference>
<dbReference type="Pfam" id="PF01323">
    <property type="entry name" value="DSBA"/>
    <property type="match status" value="1"/>
</dbReference>
<reference evidence="2 3" key="1">
    <citation type="submission" date="2020-05" db="EMBL/GenBank/DDBJ databases">
        <title>Genome Sequencing of Type Strains.</title>
        <authorList>
            <person name="Lemaire J.F."/>
            <person name="Inderbitzin P."/>
            <person name="Gregorio O.A."/>
            <person name="Collins S.B."/>
            <person name="Wespe N."/>
            <person name="Knight-Connoni V."/>
        </authorList>
    </citation>
    <scope>NUCLEOTIDE SEQUENCE [LARGE SCALE GENOMIC DNA]</scope>
    <source>
        <strain evidence="2 3">ATCC 25174</strain>
    </source>
</reference>
<protein>
    <submittedName>
        <fullName evidence="2">DsbA family oxidoreductase</fullName>
    </submittedName>
</protein>
<dbReference type="InterPro" id="IPR001853">
    <property type="entry name" value="DSBA-like_thioredoxin_dom"/>
</dbReference>
<name>A0A7Y6DWC2_9CELL</name>
<keyword evidence="3" id="KW-1185">Reference proteome</keyword>
<accession>A0A7Y6DWC2</accession>
<dbReference type="PANTHER" id="PTHR13887:SF41">
    <property type="entry name" value="THIOREDOXIN SUPERFAMILY PROTEIN"/>
    <property type="match status" value="1"/>
</dbReference>
<dbReference type="GO" id="GO:0016491">
    <property type="term" value="F:oxidoreductase activity"/>
    <property type="evidence" value="ECO:0007669"/>
    <property type="project" value="InterPro"/>
</dbReference>
<proteinExistence type="predicted"/>
<evidence type="ECO:0000259" key="1">
    <source>
        <dbReference type="Pfam" id="PF01323"/>
    </source>
</evidence>
<feature type="domain" description="DSBA-like thioredoxin" evidence="1">
    <location>
        <begin position="3"/>
        <end position="207"/>
    </location>
</feature>
<gene>
    <name evidence="2" type="ORF">HP550_08955</name>
</gene>
<dbReference type="Proteomes" id="UP000565724">
    <property type="component" value="Unassembled WGS sequence"/>
</dbReference>
<dbReference type="SUPFAM" id="SSF52833">
    <property type="entry name" value="Thioredoxin-like"/>
    <property type="match status" value="1"/>
</dbReference>
<dbReference type="CDD" id="cd03024">
    <property type="entry name" value="DsbA_FrnE"/>
    <property type="match status" value="1"/>
</dbReference>
<evidence type="ECO:0000313" key="2">
    <source>
        <dbReference type="EMBL" id="NUU17376.1"/>
    </source>
</evidence>
<organism evidence="2 3">
    <name type="scientific">Cellulomonas humilata</name>
    <dbReference type="NCBI Taxonomy" id="144055"/>
    <lineage>
        <taxon>Bacteria</taxon>
        <taxon>Bacillati</taxon>
        <taxon>Actinomycetota</taxon>
        <taxon>Actinomycetes</taxon>
        <taxon>Micrococcales</taxon>
        <taxon>Cellulomonadaceae</taxon>
        <taxon>Cellulomonas</taxon>
    </lineage>
</organism>
<dbReference type="AlphaFoldDB" id="A0A7Y6DWC2"/>
<dbReference type="EMBL" id="JABMCI010000062">
    <property type="protein sequence ID" value="NUU17376.1"/>
    <property type="molecule type" value="Genomic_DNA"/>
</dbReference>